<reference evidence="1 2" key="1">
    <citation type="submission" date="2018-05" db="EMBL/GenBank/DDBJ databases">
        <title>Genome sequencing and assembly of the regulated plant pathogen Lachnellula willkommii and related sister species for the development of diagnostic species identification markers.</title>
        <authorList>
            <person name="Giroux E."/>
            <person name="Bilodeau G."/>
        </authorList>
    </citation>
    <scope>NUCLEOTIDE SEQUENCE [LARGE SCALE GENOMIC DNA]</scope>
    <source>
        <strain evidence="1 2">CBS 185.66</strain>
    </source>
</reference>
<dbReference type="AlphaFoldDB" id="A0A8H8QZ92"/>
<gene>
    <name evidence="1" type="ORF">LHYA1_G008442</name>
</gene>
<dbReference type="Proteomes" id="UP000431533">
    <property type="component" value="Unassembled WGS sequence"/>
</dbReference>
<dbReference type="RefSeq" id="XP_031002822.1">
    <property type="nucleotide sequence ID" value="XM_031153362.1"/>
</dbReference>
<evidence type="ECO:0000313" key="1">
    <source>
        <dbReference type="EMBL" id="TVY24034.1"/>
    </source>
</evidence>
<proteinExistence type="predicted"/>
<name>A0A8H8QZ92_9HELO</name>
<keyword evidence="2" id="KW-1185">Reference proteome</keyword>
<accession>A0A8H8QZ92</accession>
<evidence type="ECO:0000313" key="2">
    <source>
        <dbReference type="Proteomes" id="UP000431533"/>
    </source>
</evidence>
<comment type="caution">
    <text evidence="1">The sequence shown here is derived from an EMBL/GenBank/DDBJ whole genome shotgun (WGS) entry which is preliminary data.</text>
</comment>
<dbReference type="GeneID" id="41988640"/>
<organism evidence="1 2">
    <name type="scientific">Lachnellula hyalina</name>
    <dbReference type="NCBI Taxonomy" id="1316788"/>
    <lineage>
        <taxon>Eukaryota</taxon>
        <taxon>Fungi</taxon>
        <taxon>Dikarya</taxon>
        <taxon>Ascomycota</taxon>
        <taxon>Pezizomycotina</taxon>
        <taxon>Leotiomycetes</taxon>
        <taxon>Helotiales</taxon>
        <taxon>Lachnaceae</taxon>
        <taxon>Lachnellula</taxon>
    </lineage>
</organism>
<dbReference type="OrthoDB" id="3473305at2759"/>
<dbReference type="EMBL" id="QGMH01000149">
    <property type="protein sequence ID" value="TVY24034.1"/>
    <property type="molecule type" value="Genomic_DNA"/>
</dbReference>
<sequence length="169" mass="19560">MLFRKKYNEINRVTICTFAGWISPDVPRVLHICHNSRSEGLKIYQPSFGLYSDRPRIYFDFPKDTLCFGPGTLNDYDPPLMSGDHGRSNFYLLDIFRGGWLYGVNDADKVKFMIVEVDDTAYQRRNFIWDEIRLFFASQELTIIPSVDIVLSDELMLGYGKALALVARQ</sequence>
<protein>
    <submittedName>
        <fullName evidence="1">Uncharacterized protein</fullName>
    </submittedName>
</protein>